<feature type="region of interest" description="Disordered" evidence="1">
    <location>
        <begin position="1"/>
        <end position="35"/>
    </location>
</feature>
<feature type="compositionally biased region" description="Basic residues" evidence="1">
    <location>
        <begin position="592"/>
        <end position="601"/>
    </location>
</feature>
<evidence type="ECO:0000313" key="2">
    <source>
        <dbReference type="EMBL" id="SEG75783.1"/>
    </source>
</evidence>
<protein>
    <recommendedName>
        <fullName evidence="4">Transposase DDE domain-containing protein</fullName>
    </recommendedName>
</protein>
<reference evidence="3" key="1">
    <citation type="submission" date="2016-10" db="EMBL/GenBank/DDBJ databases">
        <authorList>
            <person name="Varghese N."/>
            <person name="Submissions S."/>
        </authorList>
    </citation>
    <scope>NUCLEOTIDE SEQUENCE [LARGE SCALE GENOMIC DNA]</scope>
    <source>
        <strain evidence="3">DSM 43163</strain>
    </source>
</reference>
<organism evidence="2 3">
    <name type="scientific">Thermomonospora echinospora</name>
    <dbReference type="NCBI Taxonomy" id="1992"/>
    <lineage>
        <taxon>Bacteria</taxon>
        <taxon>Bacillati</taxon>
        <taxon>Actinomycetota</taxon>
        <taxon>Actinomycetes</taxon>
        <taxon>Streptosporangiales</taxon>
        <taxon>Thermomonosporaceae</taxon>
        <taxon>Thermomonospora</taxon>
    </lineage>
</organism>
<feature type="region of interest" description="Disordered" evidence="1">
    <location>
        <begin position="581"/>
        <end position="619"/>
    </location>
</feature>
<dbReference type="AlphaFoldDB" id="A0A1H6CSZ2"/>
<gene>
    <name evidence="2" type="ORF">SAMN04489712_11183</name>
</gene>
<name>A0A1H6CSZ2_9ACTN</name>
<accession>A0A1H6CSZ2</accession>
<keyword evidence="3" id="KW-1185">Reference proteome</keyword>
<evidence type="ECO:0000256" key="1">
    <source>
        <dbReference type="SAM" id="MobiDB-lite"/>
    </source>
</evidence>
<proteinExistence type="predicted"/>
<feature type="region of interest" description="Disordered" evidence="1">
    <location>
        <begin position="250"/>
        <end position="276"/>
    </location>
</feature>
<evidence type="ECO:0000313" key="3">
    <source>
        <dbReference type="Proteomes" id="UP000236723"/>
    </source>
</evidence>
<evidence type="ECO:0008006" key="4">
    <source>
        <dbReference type="Google" id="ProtNLM"/>
    </source>
</evidence>
<dbReference type="Proteomes" id="UP000236723">
    <property type="component" value="Unassembled WGS sequence"/>
</dbReference>
<dbReference type="EMBL" id="FNVO01000011">
    <property type="protein sequence ID" value="SEG75783.1"/>
    <property type="molecule type" value="Genomic_DNA"/>
</dbReference>
<sequence>MTSPQPPQDETTKSLNAADSEQATRDGTGGVARDHGWGRIREERVEFSDLRVRSAVEFIEQAGIADELQALITKPTGRPRTCTVLGLLVGLTLACRRTEGSAVPLNLVTDILHWGIPDHWRRRFALKDRPDNARGFEAAYAVVLRLFHDLRAAMDPSPLPKNRRLPRDEAARLTICADHDDLEARQALLDRVTNQILEASSACVRHLLDEHWDGSLGVDATVIATFARGTRTKGPLTSTDPDAGWYVRDGDHADPDHPNPAAVPLGPTTTSADKRKNKNKMVFGYDLTLAVARNPHHDPSPRTNGCGDPAKLPALIMGMRLGRPGHNPGTNGIAVLTGIRRRGHPAGHLAADAAYNNSKPEDWQLPLRALGYRPAYSYRQDQLGVQAQAHGARMVEGTWYCPHMPDQLVTATQDLHRPSTDPAAIDPATWRVRIDARAPYALPAKGRPDAEGHQRCQCPATAGKVQCALKPASLGTDPRLPLVDVQPSPVAPPKICTQTSVTFAPEYGAKHWQAHPYGSAVWQKIYGRLRNATEGINGYAKNDARESIERSQGRRVRGIAAQALLLAFQLAHVNIRKINAWRDTMPGPDGHPRRRARRRTSKPLGTWTPKGHLDNDPAA</sequence>